<feature type="region of interest" description="Disordered" evidence="1">
    <location>
        <begin position="175"/>
        <end position="195"/>
    </location>
</feature>
<dbReference type="AlphaFoldDB" id="A0A4P9WEG5"/>
<feature type="region of interest" description="Disordered" evidence="1">
    <location>
        <begin position="1"/>
        <end position="24"/>
    </location>
</feature>
<feature type="non-terminal residue" evidence="2">
    <location>
        <position position="297"/>
    </location>
</feature>
<sequence length="297" mass="31842">MLTAVPNDPAPAKGGKKVKPPKTKKSINTVSAVLAWAAQRVSCFAMVVSDRVAPPPHLPFTHKQLILASGLAATPSFPAFFSTLQIHLRPRTKTDPPLKPRALTPARRAQSMCILPLDAREPVQTIPAPLPTPERRAPSRGPAHLNMGVGAPPPAPAAAADSDPDVLDFDAEFGFAPTPARPNPLGARGPTTERNISPRRIQSAPMLALKRFPSDALLLDEGDDTGDEWIVPSVKAKAARRRERDQLLAADVCESWDDDFDVGEDGEEEGGGLSVPEAVRELQVGLRGDIENVKRFA</sequence>
<feature type="region of interest" description="Disordered" evidence="1">
    <location>
        <begin position="124"/>
        <end position="162"/>
    </location>
</feature>
<dbReference type="Proteomes" id="UP000269721">
    <property type="component" value="Unassembled WGS sequence"/>
</dbReference>
<organism evidence="2 3">
    <name type="scientific">Blyttiomyces helicus</name>
    <dbReference type="NCBI Taxonomy" id="388810"/>
    <lineage>
        <taxon>Eukaryota</taxon>
        <taxon>Fungi</taxon>
        <taxon>Fungi incertae sedis</taxon>
        <taxon>Chytridiomycota</taxon>
        <taxon>Chytridiomycota incertae sedis</taxon>
        <taxon>Chytridiomycetes</taxon>
        <taxon>Chytridiomycetes incertae sedis</taxon>
        <taxon>Blyttiomyces</taxon>
    </lineage>
</organism>
<gene>
    <name evidence="2" type="ORF">BDK51DRAFT_37131</name>
</gene>
<accession>A0A4P9WEG5</accession>
<evidence type="ECO:0000313" key="3">
    <source>
        <dbReference type="Proteomes" id="UP000269721"/>
    </source>
</evidence>
<feature type="compositionally biased region" description="Basic residues" evidence="1">
    <location>
        <begin position="14"/>
        <end position="24"/>
    </location>
</feature>
<protein>
    <submittedName>
        <fullName evidence="2">Uncharacterized protein</fullName>
    </submittedName>
</protein>
<evidence type="ECO:0000313" key="2">
    <source>
        <dbReference type="EMBL" id="RKO90984.1"/>
    </source>
</evidence>
<name>A0A4P9WEG5_9FUNG</name>
<dbReference type="EMBL" id="KZ995285">
    <property type="protein sequence ID" value="RKO90984.1"/>
    <property type="molecule type" value="Genomic_DNA"/>
</dbReference>
<proteinExistence type="predicted"/>
<reference evidence="3" key="1">
    <citation type="journal article" date="2018" name="Nat. Microbiol.">
        <title>Leveraging single-cell genomics to expand the fungal tree of life.</title>
        <authorList>
            <person name="Ahrendt S.R."/>
            <person name="Quandt C.A."/>
            <person name="Ciobanu D."/>
            <person name="Clum A."/>
            <person name="Salamov A."/>
            <person name="Andreopoulos B."/>
            <person name="Cheng J.F."/>
            <person name="Woyke T."/>
            <person name="Pelin A."/>
            <person name="Henrissat B."/>
            <person name="Reynolds N.K."/>
            <person name="Benny G.L."/>
            <person name="Smith M.E."/>
            <person name="James T.Y."/>
            <person name="Grigoriev I.V."/>
        </authorList>
    </citation>
    <scope>NUCLEOTIDE SEQUENCE [LARGE SCALE GENOMIC DNA]</scope>
</reference>
<dbReference type="OrthoDB" id="5400650at2759"/>
<keyword evidence="3" id="KW-1185">Reference proteome</keyword>
<evidence type="ECO:0000256" key="1">
    <source>
        <dbReference type="SAM" id="MobiDB-lite"/>
    </source>
</evidence>